<name>A0A4P9VK97_9GAMM</name>
<keyword evidence="1" id="KW-0413">Isomerase</keyword>
<dbReference type="EMBL" id="NDXW01000001">
    <property type="protein sequence ID" value="RDH42570.1"/>
    <property type="molecule type" value="Genomic_DNA"/>
</dbReference>
<dbReference type="GO" id="GO:0016853">
    <property type="term" value="F:isomerase activity"/>
    <property type="evidence" value="ECO:0007669"/>
    <property type="project" value="UniProtKB-KW"/>
</dbReference>
<reference evidence="3 4" key="1">
    <citation type="submission" date="2017-04" db="EMBL/GenBank/DDBJ databases">
        <title>Draft genome sequence of Zooshikella ganghwensis VG4 isolated from Red Sea sediments.</title>
        <authorList>
            <person name="Rehman Z."/>
            <person name="Alam I."/>
            <person name="Kamau A."/>
            <person name="Bajic V."/>
            <person name="Leiknes T."/>
        </authorList>
    </citation>
    <scope>NUCLEOTIDE SEQUENCE [LARGE SCALE GENOMIC DNA]</scope>
    <source>
        <strain evidence="3 4">VG4</strain>
    </source>
</reference>
<dbReference type="Gene3D" id="3.30.429.10">
    <property type="entry name" value="Macrophage Migration Inhibitory Factor"/>
    <property type="match status" value="1"/>
</dbReference>
<dbReference type="InterPro" id="IPR004370">
    <property type="entry name" value="4-OT-like_dom"/>
</dbReference>
<gene>
    <name evidence="3" type="ORF">B9G39_03415</name>
</gene>
<dbReference type="RefSeq" id="WP_027708906.1">
    <property type="nucleotide sequence ID" value="NZ_JAEVHG010000006.1"/>
</dbReference>
<evidence type="ECO:0000313" key="3">
    <source>
        <dbReference type="EMBL" id="RDH42570.1"/>
    </source>
</evidence>
<evidence type="ECO:0000259" key="2">
    <source>
        <dbReference type="Pfam" id="PF01361"/>
    </source>
</evidence>
<dbReference type="Pfam" id="PF01361">
    <property type="entry name" value="Tautomerase"/>
    <property type="match status" value="1"/>
</dbReference>
<dbReference type="Proteomes" id="UP000257039">
    <property type="component" value="Unassembled WGS sequence"/>
</dbReference>
<feature type="domain" description="4-oxalocrotonate tautomerase-like" evidence="2">
    <location>
        <begin position="2"/>
        <end position="45"/>
    </location>
</feature>
<comment type="caution">
    <text evidence="3">The sequence shown here is derived from an EMBL/GenBank/DDBJ whole genome shotgun (WGS) entry which is preliminary data.</text>
</comment>
<dbReference type="InterPro" id="IPR014347">
    <property type="entry name" value="Tautomerase/MIF_sf"/>
</dbReference>
<organism evidence="3 4">
    <name type="scientific">Zooshikella ganghwensis</name>
    <dbReference type="NCBI Taxonomy" id="202772"/>
    <lineage>
        <taxon>Bacteria</taxon>
        <taxon>Pseudomonadati</taxon>
        <taxon>Pseudomonadota</taxon>
        <taxon>Gammaproteobacteria</taxon>
        <taxon>Oceanospirillales</taxon>
        <taxon>Zooshikellaceae</taxon>
        <taxon>Zooshikella</taxon>
    </lineage>
</organism>
<evidence type="ECO:0000313" key="4">
    <source>
        <dbReference type="Proteomes" id="UP000257039"/>
    </source>
</evidence>
<sequence length="74" mass="8584">MPHVNIKYFPVTLSQAQKDELVTEITRTLQKTFDCDEGVISIALEPTSQDVWNEQVYIPEIEQKKNLLCKKPSY</sequence>
<proteinExistence type="predicted"/>
<accession>A0A4P9VK97</accession>
<protein>
    <recommendedName>
        <fullName evidence="2">4-oxalocrotonate tautomerase-like domain-containing protein</fullName>
    </recommendedName>
</protein>
<dbReference type="SUPFAM" id="SSF55331">
    <property type="entry name" value="Tautomerase/MIF"/>
    <property type="match status" value="1"/>
</dbReference>
<keyword evidence="4" id="KW-1185">Reference proteome</keyword>
<evidence type="ECO:0000256" key="1">
    <source>
        <dbReference type="ARBA" id="ARBA00023235"/>
    </source>
</evidence>
<dbReference type="AlphaFoldDB" id="A0A4P9VK97"/>